<organism evidence="4 5">
    <name type="scientific">Batillaria attramentaria</name>
    <dbReference type="NCBI Taxonomy" id="370345"/>
    <lineage>
        <taxon>Eukaryota</taxon>
        <taxon>Metazoa</taxon>
        <taxon>Spiralia</taxon>
        <taxon>Lophotrochozoa</taxon>
        <taxon>Mollusca</taxon>
        <taxon>Gastropoda</taxon>
        <taxon>Caenogastropoda</taxon>
        <taxon>Sorbeoconcha</taxon>
        <taxon>Cerithioidea</taxon>
        <taxon>Batillariidae</taxon>
        <taxon>Batillaria</taxon>
    </lineage>
</organism>
<feature type="repeat" description="ANK" evidence="3">
    <location>
        <begin position="169"/>
        <end position="198"/>
    </location>
</feature>
<dbReference type="AlphaFoldDB" id="A0ABD0M0N6"/>
<dbReference type="Pfam" id="PF12796">
    <property type="entry name" value="Ank_2"/>
    <property type="match status" value="1"/>
</dbReference>
<dbReference type="PANTHER" id="PTHR24198">
    <property type="entry name" value="ANKYRIN REPEAT AND PROTEIN KINASE DOMAIN-CONTAINING PROTEIN"/>
    <property type="match status" value="1"/>
</dbReference>
<dbReference type="InterPro" id="IPR002110">
    <property type="entry name" value="Ankyrin_rpt"/>
</dbReference>
<protein>
    <recommendedName>
        <fullName evidence="6">ANK_REP_REGION domain-containing protein</fullName>
    </recommendedName>
</protein>
<evidence type="ECO:0000313" key="5">
    <source>
        <dbReference type="Proteomes" id="UP001519460"/>
    </source>
</evidence>
<dbReference type="Proteomes" id="UP001519460">
    <property type="component" value="Unassembled WGS sequence"/>
</dbReference>
<evidence type="ECO:0000313" key="4">
    <source>
        <dbReference type="EMBL" id="KAK7505360.1"/>
    </source>
</evidence>
<proteinExistence type="predicted"/>
<evidence type="ECO:0000256" key="1">
    <source>
        <dbReference type="ARBA" id="ARBA00022737"/>
    </source>
</evidence>
<gene>
    <name evidence="4" type="ORF">BaRGS_00003522</name>
</gene>
<dbReference type="EMBL" id="JACVVK020000011">
    <property type="protein sequence ID" value="KAK7505360.1"/>
    <property type="molecule type" value="Genomic_DNA"/>
</dbReference>
<comment type="caution">
    <text evidence="4">The sequence shown here is derived from an EMBL/GenBank/DDBJ whole genome shotgun (WGS) entry which is preliminary data.</text>
</comment>
<dbReference type="SMART" id="SM00248">
    <property type="entry name" value="ANK"/>
    <property type="match status" value="4"/>
</dbReference>
<evidence type="ECO:0008006" key="6">
    <source>
        <dbReference type="Google" id="ProtNLM"/>
    </source>
</evidence>
<dbReference type="PROSITE" id="PS50088">
    <property type="entry name" value="ANK_REPEAT"/>
    <property type="match status" value="1"/>
</dbReference>
<dbReference type="PANTHER" id="PTHR24198:SF165">
    <property type="entry name" value="ANKYRIN REPEAT-CONTAINING PROTEIN-RELATED"/>
    <property type="match status" value="1"/>
</dbReference>
<dbReference type="SUPFAM" id="SSF48403">
    <property type="entry name" value="Ankyrin repeat"/>
    <property type="match status" value="1"/>
</dbReference>
<dbReference type="PROSITE" id="PS50297">
    <property type="entry name" value="ANK_REP_REGION"/>
    <property type="match status" value="1"/>
</dbReference>
<reference evidence="4 5" key="1">
    <citation type="journal article" date="2023" name="Sci. Data">
        <title>Genome assembly of the Korean intertidal mud-creeper Batillaria attramentaria.</title>
        <authorList>
            <person name="Patra A.K."/>
            <person name="Ho P.T."/>
            <person name="Jun S."/>
            <person name="Lee S.J."/>
            <person name="Kim Y."/>
            <person name="Won Y.J."/>
        </authorList>
    </citation>
    <scope>NUCLEOTIDE SEQUENCE [LARGE SCALE GENOMIC DNA]</scope>
    <source>
        <strain evidence="4">Wonlab-2016</strain>
    </source>
</reference>
<evidence type="ECO:0000256" key="3">
    <source>
        <dbReference type="PROSITE-ProRule" id="PRU00023"/>
    </source>
</evidence>
<sequence>KDREQARAMRAEMLNALQLLQRRETDDEEAEGTLPPSIVESGTCPIPCLKDQALWSAFCNRFPAPLNRWIEPRSVGWAMATRSCYIPFVEEDGLTHPFHLAAASGDAKSCCEFVKMESNLMAVDAEGNTLLIMAAAAPGDKCNRLVRTLLGCFQDPDERAKYVKMTNHDGLTALHFAVLASRPSLVQLLLDAGADPNAGIYRTRDGEWFGLTPLHFSLSITTKKSARCRQILLEAGADPNVEMACCSDPLETASVVSECGCGTCFSADLCAFTGQFPNLPPGVGADLTRLYTSCTLSVFADGPSTFWGVGKTVVPDGVVFDASRSCRQSRCRGRHAPPKQTGERGCARLQGLDRAVLAGANVNHCPWTDASGQESGSPLHLLLNECPYRAVERVGSTEDLLWDTAEALLDCPALDLNQRDSMGMTALMVACRFNHTTDVV</sequence>
<dbReference type="Gene3D" id="1.25.40.20">
    <property type="entry name" value="Ankyrin repeat-containing domain"/>
    <property type="match status" value="2"/>
</dbReference>
<accession>A0ABD0M0N6</accession>
<keyword evidence="2 3" id="KW-0040">ANK repeat</keyword>
<keyword evidence="1" id="KW-0677">Repeat</keyword>
<feature type="non-terminal residue" evidence="4">
    <location>
        <position position="1"/>
    </location>
</feature>
<evidence type="ECO:0000256" key="2">
    <source>
        <dbReference type="ARBA" id="ARBA00023043"/>
    </source>
</evidence>
<keyword evidence="5" id="KW-1185">Reference proteome</keyword>
<name>A0ABD0M0N6_9CAEN</name>
<dbReference type="InterPro" id="IPR036770">
    <property type="entry name" value="Ankyrin_rpt-contain_sf"/>
</dbReference>